<feature type="domain" description="LamG-like jellyroll fold" evidence="4">
    <location>
        <begin position="777"/>
        <end position="924"/>
    </location>
</feature>
<sequence length="1204" mass="126638">MVNAPVKRWLYAWVAAAVALAAGTVFVPAAISAPAAAAPACVASTPSEKDALAVAAACGQQVVVGTSQSEYTQVVAQPDGRLTFESAVVPQRARRADGSWAALDLSLRAGTDRLLRPAASVADVAFSAGGDSPLVSLTRAGRKLRFSWPDRLPAPTVSGDSATYAGVLPDVDLVVRATETGFTHVLVVKNATAAANPRVRTLSLGVSGDARVERTSDGALRAVAGSTVLAAAEPAVMWDSSQPATIDAHDGSVRSSAAAAGDGARTAPVDARIATGGGLELVPDVRLLQGPDVTYPVFVDPAWSVTRSKWAYATSNGCTNTDYSVARVGLSPDGPCAGVRFRSFFEFPTTNGSVSLKGKHIESAYVQMKLDHSWSCGSTWAHMYLVPAINTTMKASWSSMRLKSWLDSAEGHANEGSGCSDSPQPDMYMNFTGSRVTSQVQTAATGNWPTVTVGFCACNENGEWESAQDRWKKFFPASAKLVVDYDSRPGRPTSLRVAGVDCPTSGVLTTGTLTPTLSAVYPDGDTGQTLTGTYEWVEVPAGGIGAVTDTSPPRLPAPPRAPATANGRATTAPVSAVKNKTYAFRVTAVDPAPYSQWSGWSAWCQFAVDTSVPPAPVITPGAIPGPGKPITFTFSSTTPDVVKFAYDWSSSPVIEVPASGTTTKTATVTLTVPRYGENILWVRAIDAVGNLGNVGSRAITVARASPPVTRWGLETYPGETQAQALQDKQPSLSFDTPLSARNVTWLDGIRLVGGQSATFNGTSSQAVTSGPAVDTSASFSVAAWVRVDSFAGCVNLSAVSADSGPSSAFRLEYDCWAGKFRMRVADKEGGVLAEAASPAAAPVRRWVHVAGVWDETDRKIKLYVDGKRVASVMPSATWLAVRGAGFIATGAVAVGRSRDLGVDGDWFRGQIADVQLFDRALVDQDLTGQLAAPENGNVDEPGILTPIEVGRWEFELARDCHVQDRADTCDAGDGTPFARWLATTRGAAIQAGRVDNGLHLDGYYFPDENPEPWGATQEWARSAAKAGLTPPDGDGYQKTVWQDRAVLRTDESYTVSAWVAPDRLAGEQTVLAQRGSHESGVWLKATASGTWTCAITDEDVSGSVTANVTSTSAVQLDVWTHLACVYDAGRNQLRLYVDGAPDGSITPSFAPMASSGPLLVGRTFWRDQLRDPWTGTLDDIAVFQGAMTDAQVSAAYDAAAGRAA</sequence>
<evidence type="ECO:0000313" key="5">
    <source>
        <dbReference type="EMBL" id="GIF76417.1"/>
    </source>
</evidence>
<dbReference type="InterPro" id="IPR006558">
    <property type="entry name" value="LamG-like"/>
</dbReference>
<evidence type="ECO:0000256" key="3">
    <source>
        <dbReference type="SAM" id="SignalP"/>
    </source>
</evidence>
<dbReference type="Pfam" id="PF13385">
    <property type="entry name" value="Laminin_G_3"/>
    <property type="match status" value="2"/>
</dbReference>
<accession>A0ABQ4CZZ9</accession>
<dbReference type="Gene3D" id="2.60.120.200">
    <property type="match status" value="2"/>
</dbReference>
<protein>
    <recommendedName>
        <fullName evidence="4">LamG-like jellyroll fold domain-containing protein</fullName>
    </recommendedName>
</protein>
<dbReference type="Proteomes" id="UP000604117">
    <property type="component" value="Unassembled WGS sequence"/>
</dbReference>
<keyword evidence="2" id="KW-1015">Disulfide bond</keyword>
<name>A0ABQ4CZZ9_9ACTN</name>
<evidence type="ECO:0000313" key="6">
    <source>
        <dbReference type="Proteomes" id="UP000604117"/>
    </source>
</evidence>
<feature type="chain" id="PRO_5045511962" description="LamG-like jellyroll fold domain-containing protein" evidence="3">
    <location>
        <begin position="30"/>
        <end position="1204"/>
    </location>
</feature>
<evidence type="ECO:0000259" key="4">
    <source>
        <dbReference type="SMART" id="SM00560"/>
    </source>
</evidence>
<dbReference type="PANTHER" id="PTHR46943">
    <property type="entry name" value="PENTRAXIN-RELATED PROTEIN PTX3"/>
    <property type="match status" value="1"/>
</dbReference>
<dbReference type="PANTHER" id="PTHR46943:SF1">
    <property type="entry name" value="PENTRAXIN-RELATED PROTEIN PTX3"/>
    <property type="match status" value="1"/>
</dbReference>
<feature type="signal peptide" evidence="3">
    <location>
        <begin position="1"/>
        <end position="29"/>
    </location>
</feature>
<comment type="caution">
    <text evidence="5">The sequence shown here is derived from an EMBL/GenBank/DDBJ whole genome shotgun (WGS) entry which is preliminary data.</text>
</comment>
<keyword evidence="6" id="KW-1185">Reference proteome</keyword>
<dbReference type="InterPro" id="IPR042837">
    <property type="entry name" value="PTX3"/>
</dbReference>
<evidence type="ECO:0000256" key="2">
    <source>
        <dbReference type="ARBA" id="ARBA00023157"/>
    </source>
</evidence>
<dbReference type="InterPro" id="IPR013320">
    <property type="entry name" value="ConA-like_dom_sf"/>
</dbReference>
<dbReference type="SUPFAM" id="SSF49899">
    <property type="entry name" value="Concanavalin A-like lectins/glucanases"/>
    <property type="match status" value="2"/>
</dbReference>
<reference evidence="5 6" key="1">
    <citation type="submission" date="2021-01" db="EMBL/GenBank/DDBJ databases">
        <title>Whole genome shotgun sequence of Asanoa siamensis NBRC 107932.</title>
        <authorList>
            <person name="Komaki H."/>
            <person name="Tamura T."/>
        </authorList>
    </citation>
    <scope>NUCLEOTIDE SEQUENCE [LARGE SCALE GENOMIC DNA]</scope>
    <source>
        <strain evidence="5 6">NBRC 107932</strain>
    </source>
</reference>
<keyword evidence="1 3" id="KW-0732">Signal</keyword>
<proteinExistence type="predicted"/>
<evidence type="ECO:0000256" key="1">
    <source>
        <dbReference type="ARBA" id="ARBA00022729"/>
    </source>
</evidence>
<feature type="domain" description="LamG-like jellyroll fold" evidence="4">
    <location>
        <begin position="1051"/>
        <end position="1190"/>
    </location>
</feature>
<gene>
    <name evidence="5" type="ORF">Asi02nite_59350</name>
</gene>
<dbReference type="SMART" id="SM00560">
    <property type="entry name" value="LamGL"/>
    <property type="match status" value="2"/>
</dbReference>
<organism evidence="5 6">
    <name type="scientific">Asanoa siamensis</name>
    <dbReference type="NCBI Taxonomy" id="926357"/>
    <lineage>
        <taxon>Bacteria</taxon>
        <taxon>Bacillati</taxon>
        <taxon>Actinomycetota</taxon>
        <taxon>Actinomycetes</taxon>
        <taxon>Micromonosporales</taxon>
        <taxon>Micromonosporaceae</taxon>
        <taxon>Asanoa</taxon>
    </lineage>
</organism>
<dbReference type="EMBL" id="BONE01000061">
    <property type="protein sequence ID" value="GIF76417.1"/>
    <property type="molecule type" value="Genomic_DNA"/>
</dbReference>